<dbReference type="EMBL" id="CP048620">
    <property type="protein sequence ID" value="QPJ64071.1"/>
    <property type="molecule type" value="Genomic_DNA"/>
</dbReference>
<feature type="transmembrane region" description="Helical" evidence="1">
    <location>
        <begin position="6"/>
        <end position="24"/>
    </location>
</feature>
<keyword evidence="1" id="KW-0812">Transmembrane</keyword>
<sequence>MNEKKFTLWILGIILITPLILFSFNRFVVSWLDPLPKGIRDVDVPLYSNMYLTPNYNGVSYRFNIHRGAKHIHFSSNSLGLRSPELTEDKDLILFSGDSTLFGSNLNDEETVPQLLQNLFNHKYEFINAGIPGKAIPHNLLTLKDFVKKTQGDPKIKIRYFVNWIKEGDFEFPRDLQDVQMRAEKNNLSFKRKMMVRFPMLTSLATTLINPDRLFPIRHSFKNFFVDKKNFRFQSTENETIQQLQVDSIFERNLEYFREMTQICNDHHIRMINVIATSGYQDIVYPDSYSDQLESVLINAGVTKIIKLKDIYNSNPELLPSIAYWDNDFDHFTLPAAREIARHLYNFFKQDGLKE</sequence>
<keyword evidence="1" id="KW-0472">Membrane</keyword>
<protein>
    <recommendedName>
        <fullName evidence="4">SGNH/GDSL hydrolase family protein</fullName>
    </recommendedName>
</protein>
<proteinExistence type="predicted"/>
<name>A0A7T0C061_9BACT</name>
<evidence type="ECO:0000256" key="1">
    <source>
        <dbReference type="SAM" id="Phobius"/>
    </source>
</evidence>
<dbReference type="KEGG" id="nva:G3M78_01085"/>
<keyword evidence="1" id="KW-1133">Transmembrane helix</keyword>
<dbReference type="GO" id="GO:0016788">
    <property type="term" value="F:hydrolase activity, acting on ester bonds"/>
    <property type="evidence" value="ECO:0007669"/>
    <property type="project" value="UniProtKB-ARBA"/>
</dbReference>
<dbReference type="InterPro" id="IPR036514">
    <property type="entry name" value="SGNH_hydro_sf"/>
</dbReference>
<dbReference type="Gene3D" id="3.40.50.1110">
    <property type="entry name" value="SGNH hydrolase"/>
    <property type="match status" value="1"/>
</dbReference>
<dbReference type="AlphaFoldDB" id="A0A7T0C061"/>
<organism evidence="2 3">
    <name type="scientific">Candidatus Nitrohelix vancouverensis</name>
    <dbReference type="NCBI Taxonomy" id="2705534"/>
    <lineage>
        <taxon>Bacteria</taxon>
        <taxon>Pseudomonadati</taxon>
        <taxon>Nitrospinota/Tectimicrobiota group</taxon>
        <taxon>Nitrospinota</taxon>
        <taxon>Nitrospinia</taxon>
        <taxon>Nitrospinales</taxon>
        <taxon>Nitrospinaceae</taxon>
        <taxon>Candidatus Nitrohelix</taxon>
    </lineage>
</organism>
<evidence type="ECO:0008006" key="4">
    <source>
        <dbReference type="Google" id="ProtNLM"/>
    </source>
</evidence>
<evidence type="ECO:0000313" key="3">
    <source>
        <dbReference type="Proteomes" id="UP000594464"/>
    </source>
</evidence>
<dbReference type="Proteomes" id="UP000594464">
    <property type="component" value="Chromosome"/>
</dbReference>
<dbReference type="SUPFAM" id="SSF52266">
    <property type="entry name" value="SGNH hydrolase"/>
    <property type="match status" value="1"/>
</dbReference>
<gene>
    <name evidence="2" type="ORF">G3M78_01085</name>
</gene>
<evidence type="ECO:0000313" key="2">
    <source>
        <dbReference type="EMBL" id="QPJ64071.1"/>
    </source>
</evidence>
<reference evidence="3" key="1">
    <citation type="submission" date="2020-02" db="EMBL/GenBank/DDBJ databases">
        <title>Genomic and physiological characterization of two novel Nitrospinaceae genera.</title>
        <authorList>
            <person name="Mueller A.J."/>
            <person name="Jung M.-Y."/>
            <person name="Strachan C.R."/>
            <person name="Herbold C.W."/>
            <person name="Kirkegaard R.H."/>
            <person name="Daims H."/>
        </authorList>
    </citation>
    <scope>NUCLEOTIDE SEQUENCE [LARGE SCALE GENOMIC DNA]</scope>
</reference>
<accession>A0A7T0C061</accession>